<dbReference type="STRING" id="693977.Deipr_1083"/>
<sequence length="183" mass="19023">MSGGPSRLLALLPPADVAEQVQAWRKQHGVQDAAATPHITVKARSGLGAGQDWVPAAQAVAAATAPVTLTLGAAPRLFPRGRALYLPVTSPEAVALHLALLDALSPARRFRYEGPAMQPHLSLALGRRGVDLPRLLAAAEAELAELAGLSWTARCLALLRKPGPGGAYAVQECWPLGTAAEQA</sequence>
<dbReference type="RefSeq" id="WP_013614844.1">
    <property type="nucleotide sequence ID" value="NC_015161.1"/>
</dbReference>
<proteinExistence type="predicted"/>
<dbReference type="EMBL" id="CP002536">
    <property type="protein sequence ID" value="ADY26235.1"/>
    <property type="molecule type" value="Genomic_DNA"/>
</dbReference>
<reference evidence="2" key="1">
    <citation type="submission" date="2011-02" db="EMBL/GenBank/DDBJ databases">
        <title>The complete sequence of chromosome of Deinococcus proteolyticus DSM 20540.</title>
        <authorList>
            <consortium name="US DOE Joint Genome Institute (JGI-PGF)"/>
            <person name="Lucas S."/>
            <person name="Copeland A."/>
            <person name="Lapidus A."/>
            <person name="Bruce D."/>
            <person name="Goodwin L."/>
            <person name="Pitluck S."/>
            <person name="Kyrpides N."/>
            <person name="Mavromatis K."/>
            <person name="Pagani I."/>
            <person name="Ivanova N."/>
            <person name="Ovchinnikova G."/>
            <person name="Zeytun A."/>
            <person name="Detter J.C."/>
            <person name="Han C."/>
            <person name="Land M."/>
            <person name="Hauser L."/>
            <person name="Markowitz V."/>
            <person name="Cheng J.-F."/>
            <person name="Hugenholtz P."/>
            <person name="Woyke T."/>
            <person name="Wu D."/>
            <person name="Pukall R."/>
            <person name="Steenblock K."/>
            <person name="Brambilla E."/>
            <person name="Klenk H.-P."/>
            <person name="Eisen J.A."/>
        </authorList>
    </citation>
    <scope>NUCLEOTIDE SEQUENCE [LARGE SCALE GENOMIC DNA]</scope>
    <source>
        <strain evidence="2">ATCC 35074 / DSM 20540 / JCM 6276 / NBRC 101906 / NCIMB 13154 / VKM Ac-1939 / CCM 2703 / MRP</strain>
    </source>
</reference>
<keyword evidence="2" id="KW-1185">Reference proteome</keyword>
<gene>
    <name evidence="1" type="ordered locus">Deipr_1083</name>
</gene>
<dbReference type="Pfam" id="PF13563">
    <property type="entry name" value="2_5_RNA_ligase2"/>
    <property type="match status" value="1"/>
</dbReference>
<dbReference type="SUPFAM" id="SSF55144">
    <property type="entry name" value="LigT-like"/>
    <property type="match status" value="1"/>
</dbReference>
<dbReference type="InterPro" id="IPR009097">
    <property type="entry name" value="Cyclic_Pdiesterase"/>
</dbReference>
<dbReference type="KEGG" id="dpt:Deipr_1083"/>
<evidence type="ECO:0000313" key="2">
    <source>
        <dbReference type="Proteomes" id="UP000007718"/>
    </source>
</evidence>
<accession>F0RN93</accession>
<dbReference type="eggNOG" id="COG1514">
    <property type="taxonomic scope" value="Bacteria"/>
</dbReference>
<evidence type="ECO:0000313" key="1">
    <source>
        <dbReference type="EMBL" id="ADY26235.1"/>
    </source>
</evidence>
<dbReference type="OrthoDB" id="70764at2"/>
<dbReference type="HOGENOM" id="CLU_126454_0_0_0"/>
<reference evidence="1 2" key="2">
    <citation type="journal article" date="2012" name="Stand. Genomic Sci.">
        <title>Complete genome sequence of the orange-red pigmented, radioresistant Deinococcus proteolyticus type strain (MRP(T)).</title>
        <authorList>
            <person name="Copeland A."/>
            <person name="Zeytun A."/>
            <person name="Yassawong M."/>
            <person name="Nolan M."/>
            <person name="Lucas S."/>
            <person name="Hammon N."/>
            <person name="Deshpande S."/>
            <person name="Cheng J.F."/>
            <person name="Han C."/>
            <person name="Tapia R."/>
            <person name="Goodwin L.A."/>
            <person name="Pitluck S."/>
            <person name="Mavromatis K."/>
            <person name="Liolios K."/>
            <person name="Pagani I."/>
            <person name="Ivanova N."/>
            <person name="Mikhailova N."/>
            <person name="Pati A."/>
            <person name="Chen A."/>
            <person name="Palaniappan K."/>
            <person name="Land M."/>
            <person name="Hauser L."/>
            <person name="Jeffries C.D."/>
            <person name="Brambilla E.M."/>
            <person name="Rohde M."/>
            <person name="Sikorski J."/>
            <person name="Pukall R."/>
            <person name="Goker M."/>
            <person name="Detter J.C."/>
            <person name="Woyke T."/>
            <person name="Bristow J."/>
            <person name="Eisen J.A."/>
            <person name="Markowitz V."/>
            <person name="Hugenholtz P."/>
            <person name="Kyrpides N.C."/>
            <person name="Klenk H.P."/>
            <person name="Lapidus A."/>
        </authorList>
    </citation>
    <scope>NUCLEOTIDE SEQUENCE [LARGE SCALE GENOMIC DNA]</scope>
    <source>
        <strain evidence="2">ATCC 35074 / DSM 20540 / JCM 6276 / NBRC 101906 / NCIMB 13154 / VKM Ac-1939 / CCM 2703 / MRP</strain>
    </source>
</reference>
<organism evidence="1 2">
    <name type="scientific">Deinococcus proteolyticus (strain ATCC 35074 / DSM 20540 / JCM 6276 / NBRC 101906 / NCIMB 13154 / VKM Ac-1939 / CCM 2703 / MRP)</name>
    <dbReference type="NCBI Taxonomy" id="693977"/>
    <lineage>
        <taxon>Bacteria</taxon>
        <taxon>Thermotogati</taxon>
        <taxon>Deinococcota</taxon>
        <taxon>Deinococci</taxon>
        <taxon>Deinococcales</taxon>
        <taxon>Deinococcaceae</taxon>
        <taxon>Deinococcus</taxon>
    </lineage>
</organism>
<dbReference type="Proteomes" id="UP000007718">
    <property type="component" value="Chromosome"/>
</dbReference>
<protein>
    <submittedName>
        <fullName evidence="1">Phosphoesterase HXTX</fullName>
    </submittedName>
</protein>
<dbReference type="AlphaFoldDB" id="F0RN93"/>
<dbReference type="Gene3D" id="3.90.1140.10">
    <property type="entry name" value="Cyclic phosphodiesterase"/>
    <property type="match status" value="1"/>
</dbReference>
<name>F0RN93_DEIPM</name>